<dbReference type="EMBL" id="BAABFX010000052">
    <property type="protein sequence ID" value="GAA4403585.1"/>
    <property type="molecule type" value="Genomic_DNA"/>
</dbReference>
<dbReference type="Pfam" id="PF08486">
    <property type="entry name" value="SpoIID"/>
    <property type="match status" value="1"/>
</dbReference>
<feature type="domain" description="Sporulation stage II protein D amidase enhancer LytB N-terminal" evidence="2">
    <location>
        <begin position="205"/>
        <end position="293"/>
    </location>
</feature>
<comment type="caution">
    <text evidence="3">The sequence shown here is derived from an EMBL/GenBank/DDBJ whole genome shotgun (WGS) entry which is preliminary data.</text>
</comment>
<protein>
    <recommendedName>
        <fullName evidence="2">Sporulation stage II protein D amidase enhancer LytB N-terminal domain-containing protein</fullName>
    </recommendedName>
</protein>
<gene>
    <name evidence="3" type="ORF">GCM10023153_33680</name>
</gene>
<keyword evidence="1" id="KW-0732">Signal</keyword>
<dbReference type="InterPro" id="IPR013486">
    <property type="entry name" value="SpoIID/LytB"/>
</dbReference>
<sequence>MRNTLRSAATSALALVLVITTAVGVEARAASQAATLGAASLTGASTWVLRGSGWGHSLGMSQYGAMEMAKDGWSASRILRHYYTGTTYDAVTDTQILRVNIVHAAASLSASSVAIAAGGGDFTVSVPSGTTRSMTGGLGDGLSFVRSGASVKVSCGGCSGATSLSGSSVTLTWDTAAAADRTGMSIGGRVYRDGRTVIYPGAGATLEAVNHVRLHDEYLDYIREMPWSWPKEALKAQAAAARGYALRSYSSGVRSVCQCHVYDTTSDQVYGGYPAASDLPYWPAWRSAVRATGSSSTGYVVRSGGSVVRAYYSSSHGGRSESNEDVWGGTPLPYLRGVADPWSLRASNPRASWKLSPNGATVAKAFGLPDIARLDLRDRTANGGIRRAVATSTAGRAATITGEQFRTRVGVYSIAVRHLTRRFDGADRYAVGAAVAASVAPSATSVVIAAGDSTLVDAAVSGPLAGTLGAPLLLTKRGSLPPQTVKELDRRGSKVRTAYVVGGRAVVSDSVLASLRARGLTVVRVAGADRFGTSEAVAKLMAQRRTVTAVVLAGGDGLADALGASGAATAVNEPILLTPAAALAPATLRALRATGATAARVVGGPSVVSEKVVADMRNRGLSVVRLAGSDRYASSSAVADFYRARVPVTSEVVITNGSDRSLVDSLVAGTRARLLVLAPPSGLGEEAARTLQSTPLLETISAVGGTASLSASVLEAASLS</sequence>
<dbReference type="InterPro" id="IPR007253">
    <property type="entry name" value="Cell_wall-bd_2"/>
</dbReference>
<dbReference type="PANTHER" id="PTHR30032:SF4">
    <property type="entry name" value="AMIDASE ENHANCER"/>
    <property type="match status" value="1"/>
</dbReference>
<dbReference type="NCBIfam" id="TIGR02669">
    <property type="entry name" value="SpoIID_LytB"/>
    <property type="match status" value="1"/>
</dbReference>
<feature type="chain" id="PRO_5045864800" description="Sporulation stage II protein D amidase enhancer LytB N-terminal domain-containing protein" evidence="1">
    <location>
        <begin position="25"/>
        <end position="720"/>
    </location>
</feature>
<reference evidence="4" key="1">
    <citation type="journal article" date="2019" name="Int. J. Syst. Evol. Microbiol.">
        <title>The Global Catalogue of Microorganisms (GCM) 10K type strain sequencing project: providing services to taxonomists for standard genome sequencing and annotation.</title>
        <authorList>
            <consortium name="The Broad Institute Genomics Platform"/>
            <consortium name="The Broad Institute Genome Sequencing Center for Infectious Disease"/>
            <person name="Wu L."/>
            <person name="Ma J."/>
        </authorList>
    </citation>
    <scope>NUCLEOTIDE SEQUENCE [LARGE SCALE GENOMIC DNA]</scope>
    <source>
        <strain evidence="4">JCM 17738</strain>
    </source>
</reference>
<accession>A0ABP8KCK8</accession>
<evidence type="ECO:0000313" key="4">
    <source>
        <dbReference type="Proteomes" id="UP001500390"/>
    </source>
</evidence>
<dbReference type="Pfam" id="PF04122">
    <property type="entry name" value="CW_binding_2"/>
    <property type="match status" value="3"/>
</dbReference>
<dbReference type="PANTHER" id="PTHR30032">
    <property type="entry name" value="N-ACETYLMURAMOYL-L-ALANINE AMIDASE-RELATED"/>
    <property type="match status" value="1"/>
</dbReference>
<dbReference type="InterPro" id="IPR051922">
    <property type="entry name" value="Bact_Sporulation_Assoc"/>
</dbReference>
<proteinExistence type="predicted"/>
<evidence type="ECO:0000259" key="2">
    <source>
        <dbReference type="Pfam" id="PF08486"/>
    </source>
</evidence>
<evidence type="ECO:0000256" key="1">
    <source>
        <dbReference type="SAM" id="SignalP"/>
    </source>
</evidence>
<dbReference type="Gene3D" id="3.40.50.12090">
    <property type="match status" value="2"/>
</dbReference>
<organism evidence="3 4">
    <name type="scientific">Ornithinibacter aureus</name>
    <dbReference type="NCBI Taxonomy" id="622664"/>
    <lineage>
        <taxon>Bacteria</taxon>
        <taxon>Bacillati</taxon>
        <taxon>Actinomycetota</taxon>
        <taxon>Actinomycetes</taxon>
        <taxon>Micrococcales</taxon>
        <taxon>Intrasporangiaceae</taxon>
        <taxon>Ornithinibacter</taxon>
    </lineage>
</organism>
<name>A0ABP8KCK8_9MICO</name>
<evidence type="ECO:0000313" key="3">
    <source>
        <dbReference type="EMBL" id="GAA4403585.1"/>
    </source>
</evidence>
<keyword evidence="4" id="KW-1185">Reference proteome</keyword>
<feature type="signal peptide" evidence="1">
    <location>
        <begin position="1"/>
        <end position="24"/>
    </location>
</feature>
<dbReference type="Proteomes" id="UP001500390">
    <property type="component" value="Unassembled WGS sequence"/>
</dbReference>
<dbReference type="InterPro" id="IPR013693">
    <property type="entry name" value="SpoIID/LytB_N"/>
</dbReference>